<dbReference type="SUPFAM" id="SSF51730">
    <property type="entry name" value="FAD-linked oxidoreductase"/>
    <property type="match status" value="1"/>
</dbReference>
<comment type="pathway">
    <text evidence="10">Amino-acid biosynthesis; L-methionine biosynthesis via de novo pathway.</text>
</comment>
<keyword evidence="8" id="KW-0520">NAD</keyword>
<evidence type="ECO:0000256" key="12">
    <source>
        <dbReference type="RuleBase" id="RU003862"/>
    </source>
</evidence>
<keyword evidence="9" id="KW-0486">Methionine biosynthesis</keyword>
<evidence type="ECO:0000256" key="7">
    <source>
        <dbReference type="ARBA" id="ARBA00023002"/>
    </source>
</evidence>
<comment type="similarity">
    <text evidence="3 12">Belongs to the methylenetetrahydrofolate reductase family.</text>
</comment>
<dbReference type="AlphaFoldDB" id="A0A9D1S757"/>
<dbReference type="Proteomes" id="UP000824111">
    <property type="component" value="Unassembled WGS sequence"/>
</dbReference>
<evidence type="ECO:0000256" key="1">
    <source>
        <dbReference type="ARBA" id="ARBA00001974"/>
    </source>
</evidence>
<comment type="caution">
    <text evidence="13">The sequence shown here is derived from an EMBL/GenBank/DDBJ whole genome shotgun (WGS) entry which is preliminary data.</text>
</comment>
<keyword evidence="6 12" id="KW-0274">FAD</keyword>
<evidence type="ECO:0000313" key="14">
    <source>
        <dbReference type="Proteomes" id="UP000824111"/>
    </source>
</evidence>
<reference evidence="13" key="2">
    <citation type="journal article" date="2021" name="PeerJ">
        <title>Extensive microbial diversity within the chicken gut microbiome revealed by metagenomics and culture.</title>
        <authorList>
            <person name="Gilroy R."/>
            <person name="Ravi A."/>
            <person name="Getino M."/>
            <person name="Pursley I."/>
            <person name="Horton D.L."/>
            <person name="Alikhan N.F."/>
            <person name="Baker D."/>
            <person name="Gharbi K."/>
            <person name="Hall N."/>
            <person name="Watson M."/>
            <person name="Adriaenssens E.M."/>
            <person name="Foster-Nyarko E."/>
            <person name="Jarju S."/>
            <person name="Secka A."/>
            <person name="Antonio M."/>
            <person name="Oren A."/>
            <person name="Chaudhuri R.R."/>
            <person name="La Ragione R."/>
            <person name="Hildebrand F."/>
            <person name="Pallen M.J."/>
        </authorList>
    </citation>
    <scope>NUCLEOTIDE SEQUENCE</scope>
    <source>
        <strain evidence="13">ChiSjej4B22-9803</strain>
    </source>
</reference>
<accession>A0A9D1S757</accession>
<keyword evidence="5 12" id="KW-0285">Flavoprotein</keyword>
<comment type="cofactor">
    <cofactor evidence="1 12">
        <name>FAD</name>
        <dbReference type="ChEBI" id="CHEBI:57692"/>
    </cofactor>
</comment>
<dbReference type="Pfam" id="PF02219">
    <property type="entry name" value="MTHFR"/>
    <property type="match status" value="1"/>
</dbReference>
<evidence type="ECO:0000256" key="5">
    <source>
        <dbReference type="ARBA" id="ARBA00022630"/>
    </source>
</evidence>
<evidence type="ECO:0000256" key="4">
    <source>
        <dbReference type="ARBA" id="ARBA00022605"/>
    </source>
</evidence>
<dbReference type="InterPro" id="IPR029041">
    <property type="entry name" value="FAD-linked_oxidoreductase-like"/>
</dbReference>
<protein>
    <recommendedName>
        <fullName evidence="12">Methylenetetrahydrofolate reductase</fullName>
        <ecNumber evidence="12">1.5.1.54</ecNumber>
    </recommendedName>
</protein>
<evidence type="ECO:0000256" key="3">
    <source>
        <dbReference type="ARBA" id="ARBA00006743"/>
    </source>
</evidence>
<dbReference type="GO" id="GO:0005829">
    <property type="term" value="C:cytosol"/>
    <property type="evidence" value="ECO:0007669"/>
    <property type="project" value="InterPro"/>
</dbReference>
<dbReference type="NCBIfam" id="TIGR00676">
    <property type="entry name" value="fadh2"/>
    <property type="match status" value="1"/>
</dbReference>
<evidence type="ECO:0000256" key="9">
    <source>
        <dbReference type="ARBA" id="ARBA00023167"/>
    </source>
</evidence>
<sequence>MNISKLYAKKKTVYSFEIFPPKKQSSIDTVYDTIEALGDLDPDFISVTYGAGGSVRENKTAELSDMLKNRLKIEPMAHLTCINSTREELLQILHKLQAMGVRNILALRGDIADETQLPGEFRYASDLIRFVSAHGDFDIAAACYPETHLQARSPEEDIRHLKEKTDLGVGHLITQLFFDNALFYRFMDRIRQAGINTPVSAGIMPITSAAQIEKMTNMCGASIPAACRKMIEKYGDDPIAMRDAGIIYATNQIMDLVANGVEGIHIYTMNNPYVARKITLSIGSLIHD</sequence>
<reference evidence="13" key="1">
    <citation type="submission" date="2020-10" db="EMBL/GenBank/DDBJ databases">
        <authorList>
            <person name="Gilroy R."/>
        </authorList>
    </citation>
    <scope>NUCLEOTIDE SEQUENCE</scope>
    <source>
        <strain evidence="13">ChiSjej4B22-9803</strain>
    </source>
</reference>
<dbReference type="GO" id="GO:0106312">
    <property type="term" value="F:methylenetetrahydrofolate reductase (NADH) activity"/>
    <property type="evidence" value="ECO:0007669"/>
    <property type="project" value="UniProtKB-EC"/>
</dbReference>
<dbReference type="GO" id="GO:0035999">
    <property type="term" value="P:tetrahydrofolate interconversion"/>
    <property type="evidence" value="ECO:0007669"/>
    <property type="project" value="TreeGrafter"/>
</dbReference>
<keyword evidence="7 12" id="KW-0560">Oxidoreductase</keyword>
<dbReference type="Gene3D" id="3.20.20.220">
    <property type="match status" value="1"/>
</dbReference>
<dbReference type="GO" id="GO:0071949">
    <property type="term" value="F:FAD binding"/>
    <property type="evidence" value="ECO:0007669"/>
    <property type="project" value="TreeGrafter"/>
</dbReference>
<evidence type="ECO:0000256" key="11">
    <source>
        <dbReference type="ARBA" id="ARBA00048628"/>
    </source>
</evidence>
<dbReference type="EC" id="1.5.1.54" evidence="12"/>
<keyword evidence="4" id="KW-0028">Amino-acid biosynthesis</keyword>
<dbReference type="GO" id="GO:0009086">
    <property type="term" value="P:methionine biosynthetic process"/>
    <property type="evidence" value="ECO:0007669"/>
    <property type="project" value="UniProtKB-KW"/>
</dbReference>
<comment type="pathway">
    <text evidence="2 12">One-carbon metabolism; tetrahydrofolate interconversion.</text>
</comment>
<name>A0A9D1S757_9FIRM</name>
<comment type="catalytic activity">
    <reaction evidence="11">
        <text>(6S)-5-methyl-5,6,7,8-tetrahydrofolate + NAD(+) = (6R)-5,10-methylene-5,6,7,8-tetrahydrofolate + NADH + H(+)</text>
        <dbReference type="Rhea" id="RHEA:19821"/>
        <dbReference type="ChEBI" id="CHEBI:15378"/>
        <dbReference type="ChEBI" id="CHEBI:15636"/>
        <dbReference type="ChEBI" id="CHEBI:18608"/>
        <dbReference type="ChEBI" id="CHEBI:57540"/>
        <dbReference type="ChEBI" id="CHEBI:57945"/>
        <dbReference type="EC" id="1.5.1.54"/>
    </reaction>
    <physiologicalReaction direction="right-to-left" evidence="11">
        <dbReference type="Rhea" id="RHEA:19823"/>
    </physiologicalReaction>
</comment>
<evidence type="ECO:0000256" key="8">
    <source>
        <dbReference type="ARBA" id="ARBA00023027"/>
    </source>
</evidence>
<dbReference type="InterPro" id="IPR003171">
    <property type="entry name" value="Mehydrof_redctse-like"/>
</dbReference>
<organism evidence="13 14">
    <name type="scientific">Candidatus Avimonoglobus intestinipullorum</name>
    <dbReference type="NCBI Taxonomy" id="2840699"/>
    <lineage>
        <taxon>Bacteria</taxon>
        <taxon>Bacillati</taxon>
        <taxon>Bacillota</taxon>
        <taxon>Clostridia</taxon>
        <taxon>Eubacteriales</taxon>
        <taxon>Candidatus Avimonoglobus</taxon>
    </lineage>
</organism>
<gene>
    <name evidence="13" type="primary">metF</name>
    <name evidence="13" type="ORF">IAB04_08295</name>
</gene>
<evidence type="ECO:0000256" key="10">
    <source>
        <dbReference type="ARBA" id="ARBA00034478"/>
    </source>
</evidence>
<evidence type="ECO:0000313" key="13">
    <source>
        <dbReference type="EMBL" id="HIU49355.1"/>
    </source>
</evidence>
<proteinExistence type="inferred from homology"/>
<dbReference type="CDD" id="cd00537">
    <property type="entry name" value="MTHFR"/>
    <property type="match status" value="1"/>
</dbReference>
<dbReference type="PANTHER" id="PTHR45754:SF3">
    <property type="entry name" value="METHYLENETETRAHYDROFOLATE REDUCTASE (NADPH)"/>
    <property type="match status" value="1"/>
</dbReference>
<dbReference type="PANTHER" id="PTHR45754">
    <property type="entry name" value="METHYLENETETRAHYDROFOLATE REDUCTASE"/>
    <property type="match status" value="1"/>
</dbReference>
<dbReference type="InterPro" id="IPR004620">
    <property type="entry name" value="MTHF_reductase_bac"/>
</dbReference>
<dbReference type="EMBL" id="DVND01000209">
    <property type="protein sequence ID" value="HIU49355.1"/>
    <property type="molecule type" value="Genomic_DNA"/>
</dbReference>
<evidence type="ECO:0000256" key="6">
    <source>
        <dbReference type="ARBA" id="ARBA00022827"/>
    </source>
</evidence>
<evidence type="ECO:0000256" key="2">
    <source>
        <dbReference type="ARBA" id="ARBA00004777"/>
    </source>
</evidence>